<organism evidence="2 3">
    <name type="scientific">Candidatus Iainarchaeum sp</name>
    <dbReference type="NCBI Taxonomy" id="3101447"/>
    <lineage>
        <taxon>Archaea</taxon>
        <taxon>Candidatus Iainarchaeota</taxon>
        <taxon>Candidatus Iainarchaeia</taxon>
        <taxon>Candidatus Iainarchaeales</taxon>
        <taxon>Candidatus Iainarchaeaceae</taxon>
        <taxon>Candidatus Iainarchaeum</taxon>
    </lineage>
</organism>
<name>A0A7J4J0T2_9ARCH</name>
<proteinExistence type="predicted"/>
<keyword evidence="1" id="KW-0812">Transmembrane</keyword>
<dbReference type="Proteomes" id="UP000565078">
    <property type="component" value="Unassembled WGS sequence"/>
</dbReference>
<evidence type="ECO:0000313" key="3">
    <source>
        <dbReference type="Proteomes" id="UP000565078"/>
    </source>
</evidence>
<keyword evidence="1" id="KW-1133">Transmembrane helix</keyword>
<comment type="caution">
    <text evidence="2">The sequence shown here is derived from an EMBL/GenBank/DDBJ whole genome shotgun (WGS) entry which is preliminary data.</text>
</comment>
<accession>A0A7J4J0T2</accession>
<keyword evidence="1" id="KW-0472">Membrane</keyword>
<feature type="transmembrane region" description="Helical" evidence="1">
    <location>
        <begin position="47"/>
        <end position="70"/>
    </location>
</feature>
<protein>
    <submittedName>
        <fullName evidence="2">Uncharacterized protein</fullName>
    </submittedName>
</protein>
<gene>
    <name evidence="2" type="ORF">HA254_04890</name>
</gene>
<reference evidence="3" key="1">
    <citation type="journal article" date="2020" name="bioRxiv">
        <title>A rank-normalized archaeal taxonomy based on genome phylogeny resolves widespread incomplete and uneven classifications.</title>
        <authorList>
            <person name="Rinke C."/>
            <person name="Chuvochina M."/>
            <person name="Mussig A.J."/>
            <person name="Chaumeil P.-A."/>
            <person name="Waite D.W."/>
            <person name="Whitman W.B."/>
            <person name="Parks D.H."/>
            <person name="Hugenholtz P."/>
        </authorList>
    </citation>
    <scope>NUCLEOTIDE SEQUENCE [LARGE SCALE GENOMIC DNA]</scope>
</reference>
<evidence type="ECO:0000313" key="2">
    <source>
        <dbReference type="EMBL" id="HIH09975.1"/>
    </source>
</evidence>
<evidence type="ECO:0000256" key="1">
    <source>
        <dbReference type="SAM" id="Phobius"/>
    </source>
</evidence>
<sequence length="121" mass="13338">MSEGGKNGTADFPSYTVNKGLEASMLSGWVWVKRLFNGLIGESVKGWLPLFFVKSLVVILVFLFLVPMVVGEQMPITAHNFVQIVAKEKRGVLIQIPQKTTVRVSIAEKMSIGVERDSNEG</sequence>
<dbReference type="AlphaFoldDB" id="A0A7J4J0T2"/>
<dbReference type="EMBL" id="DUGC01000075">
    <property type="protein sequence ID" value="HIH09975.1"/>
    <property type="molecule type" value="Genomic_DNA"/>
</dbReference>